<evidence type="ECO:0000259" key="7">
    <source>
        <dbReference type="Pfam" id="PF01979"/>
    </source>
</evidence>
<evidence type="ECO:0000313" key="10">
    <source>
        <dbReference type="Proteomes" id="UP000001916"/>
    </source>
</evidence>
<dbReference type="HOGENOM" id="CLU_027935_0_0_0"/>
<dbReference type="InterPro" id="IPR032466">
    <property type="entry name" value="Metal_Hydrolase"/>
</dbReference>
<dbReference type="InterPro" id="IPR006679">
    <property type="entry name" value="Adenine_deam"/>
</dbReference>
<evidence type="ECO:0000256" key="2">
    <source>
        <dbReference type="ARBA" id="ARBA00012782"/>
    </source>
</evidence>
<dbReference type="OrthoDB" id="9775607at2"/>
<feature type="domain" description="Amidohydrolase-related" evidence="7">
    <location>
        <begin position="67"/>
        <end position="349"/>
    </location>
</feature>
<dbReference type="EMBL" id="CP002042">
    <property type="protein sequence ID" value="ADH62876.1"/>
    <property type="molecule type" value="Genomic_DNA"/>
</dbReference>
<dbReference type="InterPro" id="IPR026912">
    <property type="entry name" value="Adenine_deam_C"/>
</dbReference>
<protein>
    <recommendedName>
        <fullName evidence="2 6">Adenine deaminase</fullName>
        <shortName evidence="6">Adenase</shortName>
        <shortName evidence="6">Adenine aminase</shortName>
        <ecNumber evidence="2 6">3.5.4.2</ecNumber>
    </recommendedName>
</protein>
<gene>
    <name evidence="6" type="primary">ade</name>
    <name evidence="9" type="ordered locus">Mesil_0967</name>
</gene>
<evidence type="ECO:0000256" key="1">
    <source>
        <dbReference type="ARBA" id="ARBA00006773"/>
    </source>
</evidence>
<dbReference type="AlphaFoldDB" id="D7BCJ1"/>
<dbReference type="InterPro" id="IPR006680">
    <property type="entry name" value="Amidohydro-rel"/>
</dbReference>
<comment type="catalytic activity">
    <reaction evidence="5 6">
        <text>adenine + H2O + H(+) = hypoxanthine + NH4(+)</text>
        <dbReference type="Rhea" id="RHEA:23688"/>
        <dbReference type="ChEBI" id="CHEBI:15377"/>
        <dbReference type="ChEBI" id="CHEBI:15378"/>
        <dbReference type="ChEBI" id="CHEBI:16708"/>
        <dbReference type="ChEBI" id="CHEBI:17368"/>
        <dbReference type="ChEBI" id="CHEBI:28938"/>
        <dbReference type="EC" id="3.5.4.2"/>
    </reaction>
</comment>
<dbReference type="Pfam" id="PF13382">
    <property type="entry name" value="Adenine_deam_C"/>
    <property type="match status" value="1"/>
</dbReference>
<dbReference type="KEGG" id="msv:Mesil_0967"/>
<sequence length="573" mass="61530">MERDTLQQLLAVARGDAPADLVIKNAQVVNVFSGEVYPAEVAIYQGYIAGVGTGYGGREEHDLEGRYLVPGLIDTHIHIESTLSLPFELARVIVPKGTTTLVADPHEIANVCGLDGIRFMLEASEGLPLDVRIMLPSCVPASPLSSAGAVLEAADLLELWGRHPRILGLAEFMNVPGAVLGDAKSLDKLMAFRGERIDGHAPRISGKWLQAYAAAGPATDHECTTAEEALEKLRAGLFVLVREGTVTRDLEALLPIINEKTAGRMAFCTDDRHPEDLLDEGHVDFLIRKAVQRGLSPITAIQMATLNAANAHRLYDRGAIAPGRRADLVVVRSLEDFRAERVYAGGRWVGEAGVPVGEWVRPEADQSRVRNTVQVDPSRLSLDVPAQGNTLRAIGVVPNQVVTEERIVRPRVVDGLAQADPENDLLKVAVVNRYGNAGVGLGFVHGLGLRKGAIAGTVGHDSHNLTCVGADDESMRTAMRALAEAGGGYAVALGQAVLALTPLPIAGLMSDQPIPQIREQMDTLLAATQQLGSTLHDPVMHVAFLPLEVIPKLKLTDKGLVDVEKFRFVSLWV</sequence>
<name>D7BCJ1_ALLS1</name>
<dbReference type="SUPFAM" id="SSF51338">
    <property type="entry name" value="Composite domain of metallo-dependent hydrolases"/>
    <property type="match status" value="1"/>
</dbReference>
<comment type="similarity">
    <text evidence="1 6">Belongs to the metallo-dependent hydrolases superfamily. Adenine deaminase family.</text>
</comment>
<keyword evidence="3 6" id="KW-0378">Hydrolase</keyword>
<proteinExistence type="inferred from homology"/>
<evidence type="ECO:0000256" key="3">
    <source>
        <dbReference type="ARBA" id="ARBA00022801"/>
    </source>
</evidence>
<evidence type="ECO:0000259" key="8">
    <source>
        <dbReference type="Pfam" id="PF13382"/>
    </source>
</evidence>
<reference evidence="9 10" key="1">
    <citation type="journal article" date="2010" name="Stand. Genomic Sci.">
        <title>Complete genome sequence of Meiothermus silvanus type strain (VI-R2).</title>
        <authorList>
            <person name="Sikorski J."/>
            <person name="Tindall B.J."/>
            <person name="Lowry S."/>
            <person name="Lucas S."/>
            <person name="Nolan M."/>
            <person name="Copeland A."/>
            <person name="Glavina Del Rio T."/>
            <person name="Tice H."/>
            <person name="Cheng J.F."/>
            <person name="Han C."/>
            <person name="Pitluck S."/>
            <person name="Liolios K."/>
            <person name="Ivanova N."/>
            <person name="Mavromatis K."/>
            <person name="Mikhailova N."/>
            <person name="Pati A."/>
            <person name="Goodwin L."/>
            <person name="Chen A."/>
            <person name="Palaniappan K."/>
            <person name="Land M."/>
            <person name="Hauser L."/>
            <person name="Chang Y.J."/>
            <person name="Jeffries C.D."/>
            <person name="Rohde M."/>
            <person name="Goker M."/>
            <person name="Woyke T."/>
            <person name="Bristow J."/>
            <person name="Eisen J.A."/>
            <person name="Markowitz V."/>
            <person name="Hugenholtz P."/>
            <person name="Kyrpides N.C."/>
            <person name="Klenk H.P."/>
            <person name="Lapidus A."/>
        </authorList>
    </citation>
    <scope>NUCLEOTIDE SEQUENCE [LARGE SCALE GENOMIC DNA]</scope>
    <source>
        <strain evidence="10">ATCC 700542 / DSM 9946 / VI-R2</strain>
    </source>
</reference>
<comment type="cofactor">
    <cofactor evidence="6">
        <name>Mn(2+)</name>
        <dbReference type="ChEBI" id="CHEBI:29035"/>
    </cofactor>
</comment>
<dbReference type="InterPro" id="IPR011059">
    <property type="entry name" value="Metal-dep_hydrolase_composite"/>
</dbReference>
<keyword evidence="4 6" id="KW-0464">Manganese</keyword>
<accession>D7BCJ1</accession>
<evidence type="ECO:0000256" key="4">
    <source>
        <dbReference type="ARBA" id="ARBA00023211"/>
    </source>
</evidence>
<dbReference type="CDD" id="cd01295">
    <property type="entry name" value="AdeC"/>
    <property type="match status" value="1"/>
</dbReference>
<dbReference type="Pfam" id="PF01979">
    <property type="entry name" value="Amidohydro_1"/>
    <property type="match status" value="1"/>
</dbReference>
<evidence type="ECO:0000256" key="6">
    <source>
        <dbReference type="HAMAP-Rule" id="MF_01518"/>
    </source>
</evidence>
<dbReference type="eggNOG" id="COG1001">
    <property type="taxonomic scope" value="Bacteria"/>
</dbReference>
<dbReference type="Proteomes" id="UP000001916">
    <property type="component" value="Chromosome"/>
</dbReference>
<dbReference type="PANTHER" id="PTHR11113:SF2">
    <property type="entry name" value="ADENINE DEAMINASE"/>
    <property type="match status" value="1"/>
</dbReference>
<dbReference type="STRING" id="526227.Mesil_0967"/>
<organism evidence="9 10">
    <name type="scientific">Allomeiothermus silvanus (strain ATCC 700542 / DSM 9946 / NBRC 106475 / NCIMB 13440 / VI-R2)</name>
    <name type="common">Thermus silvanus</name>
    <dbReference type="NCBI Taxonomy" id="526227"/>
    <lineage>
        <taxon>Bacteria</taxon>
        <taxon>Thermotogati</taxon>
        <taxon>Deinococcota</taxon>
        <taxon>Deinococci</taxon>
        <taxon>Thermales</taxon>
        <taxon>Thermaceae</taxon>
        <taxon>Allomeiothermus</taxon>
    </lineage>
</organism>
<dbReference type="SUPFAM" id="SSF51556">
    <property type="entry name" value="Metallo-dependent hydrolases"/>
    <property type="match status" value="1"/>
</dbReference>
<dbReference type="EC" id="3.5.4.2" evidence="2 6"/>
<dbReference type="Gene3D" id="3.20.20.140">
    <property type="entry name" value="Metal-dependent hydrolases"/>
    <property type="match status" value="1"/>
</dbReference>
<evidence type="ECO:0000313" key="9">
    <source>
        <dbReference type="EMBL" id="ADH62876.1"/>
    </source>
</evidence>
<dbReference type="PANTHER" id="PTHR11113">
    <property type="entry name" value="N-ACETYLGLUCOSAMINE-6-PHOSPHATE DEACETYLASE"/>
    <property type="match status" value="1"/>
</dbReference>
<dbReference type="NCBIfam" id="TIGR01178">
    <property type="entry name" value="ade"/>
    <property type="match status" value="1"/>
</dbReference>
<keyword evidence="10" id="KW-1185">Reference proteome</keyword>
<evidence type="ECO:0000256" key="5">
    <source>
        <dbReference type="ARBA" id="ARBA00047720"/>
    </source>
</evidence>
<dbReference type="GO" id="GO:0000034">
    <property type="term" value="F:adenine deaminase activity"/>
    <property type="evidence" value="ECO:0007669"/>
    <property type="project" value="UniProtKB-UniRule"/>
</dbReference>
<dbReference type="RefSeq" id="WP_013157459.1">
    <property type="nucleotide sequence ID" value="NC_014212.1"/>
</dbReference>
<dbReference type="HAMAP" id="MF_01518">
    <property type="entry name" value="Adenine_deamin"/>
    <property type="match status" value="1"/>
</dbReference>
<dbReference type="Gene3D" id="2.30.40.10">
    <property type="entry name" value="Urease, subunit C, domain 1"/>
    <property type="match status" value="1"/>
</dbReference>
<feature type="domain" description="Adenine deaminase C-terminal" evidence="8">
    <location>
        <begin position="400"/>
        <end position="566"/>
    </location>
</feature>
<dbReference type="GO" id="GO:0006146">
    <property type="term" value="P:adenine catabolic process"/>
    <property type="evidence" value="ECO:0007669"/>
    <property type="project" value="InterPro"/>
</dbReference>